<reference evidence="3" key="1">
    <citation type="journal article" date="2017" name="Genome Biol.">
        <title>Comparative genomics reveals high biological diversity and specific adaptations in the industrially and medically important fungal genus Aspergillus.</title>
        <authorList>
            <person name="de Vries R.P."/>
            <person name="Riley R."/>
            <person name="Wiebenga A."/>
            <person name="Aguilar-Osorio G."/>
            <person name="Amillis S."/>
            <person name="Uchima C.A."/>
            <person name="Anderluh G."/>
            <person name="Asadollahi M."/>
            <person name="Askin M."/>
            <person name="Barry K."/>
            <person name="Battaglia E."/>
            <person name="Bayram O."/>
            <person name="Benocci T."/>
            <person name="Braus-Stromeyer S.A."/>
            <person name="Caldana C."/>
            <person name="Canovas D."/>
            <person name="Cerqueira G.C."/>
            <person name="Chen F."/>
            <person name="Chen W."/>
            <person name="Choi C."/>
            <person name="Clum A."/>
            <person name="Dos Santos R.A."/>
            <person name="Damasio A.R."/>
            <person name="Diallinas G."/>
            <person name="Emri T."/>
            <person name="Fekete E."/>
            <person name="Flipphi M."/>
            <person name="Freyberg S."/>
            <person name="Gallo A."/>
            <person name="Gournas C."/>
            <person name="Habgood R."/>
            <person name="Hainaut M."/>
            <person name="Harispe M.L."/>
            <person name="Henrissat B."/>
            <person name="Hilden K.S."/>
            <person name="Hope R."/>
            <person name="Hossain A."/>
            <person name="Karabika E."/>
            <person name="Karaffa L."/>
            <person name="Karanyi Z."/>
            <person name="Krasevec N."/>
            <person name="Kuo A."/>
            <person name="Kusch H."/>
            <person name="LaButti K."/>
            <person name="Lagendijk E.L."/>
            <person name="Lapidus A."/>
            <person name="Levasseur A."/>
            <person name="Lindquist E."/>
            <person name="Lipzen A."/>
            <person name="Logrieco A.F."/>
            <person name="MacCabe A."/>
            <person name="Maekelae M.R."/>
            <person name="Malavazi I."/>
            <person name="Melin P."/>
            <person name="Meyer V."/>
            <person name="Mielnichuk N."/>
            <person name="Miskei M."/>
            <person name="Molnar A.P."/>
            <person name="Mule G."/>
            <person name="Ngan C.Y."/>
            <person name="Orejas M."/>
            <person name="Orosz E."/>
            <person name="Ouedraogo J.P."/>
            <person name="Overkamp K.M."/>
            <person name="Park H.-S."/>
            <person name="Perrone G."/>
            <person name="Piumi F."/>
            <person name="Punt P.J."/>
            <person name="Ram A.F."/>
            <person name="Ramon A."/>
            <person name="Rauscher S."/>
            <person name="Record E."/>
            <person name="Riano-Pachon D.M."/>
            <person name="Robert V."/>
            <person name="Roehrig J."/>
            <person name="Ruller R."/>
            <person name="Salamov A."/>
            <person name="Salih N.S."/>
            <person name="Samson R.A."/>
            <person name="Sandor E."/>
            <person name="Sanguinetti M."/>
            <person name="Schuetze T."/>
            <person name="Sepcic K."/>
            <person name="Shelest E."/>
            <person name="Sherlock G."/>
            <person name="Sophianopoulou V."/>
            <person name="Squina F.M."/>
            <person name="Sun H."/>
            <person name="Susca A."/>
            <person name="Todd R.B."/>
            <person name="Tsang A."/>
            <person name="Unkles S.E."/>
            <person name="van de Wiele N."/>
            <person name="van Rossen-Uffink D."/>
            <person name="Oliveira J.V."/>
            <person name="Vesth T.C."/>
            <person name="Visser J."/>
            <person name="Yu J.-H."/>
            <person name="Zhou M."/>
            <person name="Andersen M.R."/>
            <person name="Archer D.B."/>
            <person name="Baker S.E."/>
            <person name="Benoit I."/>
            <person name="Brakhage A.A."/>
            <person name="Braus G.H."/>
            <person name="Fischer R."/>
            <person name="Frisvad J.C."/>
            <person name="Goldman G.H."/>
            <person name="Houbraken J."/>
            <person name="Oakley B."/>
            <person name="Pocsi I."/>
            <person name="Scazzocchio C."/>
            <person name="Seiboth B."/>
            <person name="vanKuyk P.A."/>
            <person name="Wortman J."/>
            <person name="Dyer P.S."/>
            <person name="Grigoriev I.V."/>
        </authorList>
    </citation>
    <scope>NUCLEOTIDE SEQUENCE [LARGE SCALE GENOMIC DNA]</scope>
    <source>
        <strain evidence="3">DTO 134E9</strain>
    </source>
</reference>
<feature type="chain" id="PRO_5012273489" description="Dipeptidylpeptidase IV N-terminal domain-containing protein" evidence="1">
    <location>
        <begin position="20"/>
        <end position="679"/>
    </location>
</feature>
<dbReference type="Proteomes" id="UP000184383">
    <property type="component" value="Unassembled WGS sequence"/>
</dbReference>
<sequence length="679" mass="74409">MRVSTVISWLAFGATLAASKPGCQGHAGRKPNVDAHLGTFLHNRISPNYSELYIAQPDGSNEKLLLGSQSVYDFRASWSPNADYVYFTSERRGDGQADVYRVAVNGTSTAGNRVEPMALSPGVDDSSSISPDGKMLAFTTSRFNQTSQIMLRVLETGSLKNLTLSPGISGAANNAGPNGYFKPIWSPDGQWIVFTSDRNTPWRGHTAGSGWEHTQELSIYACRPNGSDFRLVSSRANYTQGSPRFSPDGKRLVFYEMLTEDTYNARLQPDLLYGDNLSSSIVSIDFATRSDRIIHASGSGTRISPSFVTNDVIGYVQKLSDNNGIYYTSISGKNYTQYQTIPMNTMTPAIRSPTWSPDGKYVIYEKQGPTGGSTSTSKTQYSELWSFDPDWDYRFTDVFPMGSRGGCPMMAMSQQMEGPAESNLMRLEMNGTGQTTLFETKKAMINPSIAEGYNARAYQGSWGPNDTNLTFGFGAYFVARQSNPGFIFSVNAEGSDFTVLAGNNITNYGFPSYNHDGTKVIFRTWPGTASNGTTVGTMGLAIVDVATKKVKQLTTEWDNLPAFSPDGRKILFTRRTNWSNIGDNYDIMTMNLDGTELANVTPSLASDAHAVWTADGRILYSTAMFGFQQEAPLYDDSMQPYAIIMLMEADGSNKRALSNSLWEDAMPLFAPAHVLAATC</sequence>
<evidence type="ECO:0000313" key="3">
    <source>
        <dbReference type="Proteomes" id="UP000184383"/>
    </source>
</evidence>
<dbReference type="GeneID" id="63743485"/>
<dbReference type="EMBL" id="KV878210">
    <property type="protein sequence ID" value="OJJ38312.1"/>
    <property type="molecule type" value="Genomic_DNA"/>
</dbReference>
<dbReference type="VEuPathDB" id="FungiDB:ASPWEDRAFT_104309"/>
<keyword evidence="3" id="KW-1185">Reference proteome</keyword>
<name>A0A1L9RTQ6_ASPWE</name>
<proteinExistence type="predicted"/>
<feature type="signal peptide" evidence="1">
    <location>
        <begin position="1"/>
        <end position="19"/>
    </location>
</feature>
<dbReference type="AlphaFoldDB" id="A0A1L9RTQ6"/>
<dbReference type="RefSeq" id="XP_040691988.1">
    <property type="nucleotide sequence ID" value="XM_040827637.1"/>
</dbReference>
<dbReference type="Pfam" id="PF07676">
    <property type="entry name" value="PD40"/>
    <property type="match status" value="6"/>
</dbReference>
<evidence type="ECO:0000313" key="2">
    <source>
        <dbReference type="EMBL" id="OJJ38312.1"/>
    </source>
</evidence>
<dbReference type="SUPFAM" id="SSF82171">
    <property type="entry name" value="DPP6 N-terminal domain-like"/>
    <property type="match status" value="2"/>
</dbReference>
<evidence type="ECO:0000256" key="1">
    <source>
        <dbReference type="SAM" id="SignalP"/>
    </source>
</evidence>
<dbReference type="InterPro" id="IPR011042">
    <property type="entry name" value="6-blade_b-propeller_TolB-like"/>
</dbReference>
<keyword evidence="1" id="KW-0732">Signal</keyword>
<evidence type="ECO:0008006" key="4">
    <source>
        <dbReference type="Google" id="ProtNLM"/>
    </source>
</evidence>
<dbReference type="Gene3D" id="2.120.10.30">
    <property type="entry name" value="TolB, C-terminal domain"/>
    <property type="match status" value="2"/>
</dbReference>
<dbReference type="PANTHER" id="PTHR32161">
    <property type="entry name" value="DPP6 N-TERMINAL DOMAIN-LIKE PROTEIN"/>
    <property type="match status" value="1"/>
</dbReference>
<dbReference type="STRING" id="1073089.A0A1L9RTQ6"/>
<protein>
    <recommendedName>
        <fullName evidence="4">Dipeptidylpeptidase IV N-terminal domain-containing protein</fullName>
    </recommendedName>
</protein>
<dbReference type="PANTHER" id="PTHR32161:SF8">
    <property type="entry name" value="DPP6 N-TERMINAL DOMAIN-LIKE PROTEIN"/>
    <property type="match status" value="1"/>
</dbReference>
<organism evidence="2 3">
    <name type="scientific">Aspergillus wentii DTO 134E9</name>
    <dbReference type="NCBI Taxonomy" id="1073089"/>
    <lineage>
        <taxon>Eukaryota</taxon>
        <taxon>Fungi</taxon>
        <taxon>Dikarya</taxon>
        <taxon>Ascomycota</taxon>
        <taxon>Pezizomycotina</taxon>
        <taxon>Eurotiomycetes</taxon>
        <taxon>Eurotiomycetidae</taxon>
        <taxon>Eurotiales</taxon>
        <taxon>Aspergillaceae</taxon>
        <taxon>Aspergillus</taxon>
        <taxon>Aspergillus subgen. Cremei</taxon>
    </lineage>
</organism>
<gene>
    <name evidence="2" type="ORF">ASPWEDRAFT_104309</name>
</gene>
<dbReference type="OrthoDB" id="43744at2759"/>
<accession>A0A1L9RTQ6</accession>
<dbReference type="InterPro" id="IPR011659">
    <property type="entry name" value="WD40"/>
</dbReference>